<accession>A0ABX0N628</accession>
<evidence type="ECO:0000256" key="6">
    <source>
        <dbReference type="ARBA" id="ARBA00022927"/>
    </source>
</evidence>
<dbReference type="Proteomes" id="UP000621455">
    <property type="component" value="Unassembled WGS sequence"/>
</dbReference>
<dbReference type="RefSeq" id="WP_167088101.1">
    <property type="nucleotide sequence ID" value="NZ_WHJG01000015.1"/>
</dbReference>
<dbReference type="PANTHER" id="PTHR34982">
    <property type="entry name" value="YOP PROTEINS TRANSLOCATION PROTEIN L"/>
    <property type="match status" value="1"/>
</dbReference>
<dbReference type="Pfam" id="PF02108">
    <property type="entry name" value="FliH"/>
    <property type="match status" value="1"/>
</dbReference>
<keyword evidence="4" id="KW-0813">Transport</keyword>
<sequence>MPIIRTPTISSGTRQLRRVKAVKAEAAPVPAGQAAVVPRAAVLPVQPAAPVAALAPVAAASLALDQEAVRAAVAKATDEALALVAQREQAHRLRMDKELQDALAVAEQRGYAAGLERGEAQARKAIHDQLERIGALGLALSQNRAKVLEQAQDDSVEIVYTALCRMIGMVATGRDAVAGMVAQTLASFKHKTEHLVVRLHPQDHALLTQAAAALEVASLDAGLDLRADASVRIGGCLVDGNGGTLDARLDTQLGSVRDALLKVRRAHAHKQEAS</sequence>
<proteinExistence type="inferred from homology"/>
<feature type="domain" description="Flagellar assembly protein FliH/Type III secretion system HrpE" evidence="8">
    <location>
        <begin position="130"/>
        <end position="253"/>
    </location>
</feature>
<gene>
    <name evidence="9" type="ORF">F2P44_15990</name>
</gene>
<keyword evidence="7" id="KW-1006">Bacterial flagellum protein export</keyword>
<evidence type="ECO:0000313" key="10">
    <source>
        <dbReference type="Proteomes" id="UP000621455"/>
    </source>
</evidence>
<dbReference type="EMBL" id="WHJG01000015">
    <property type="protein sequence ID" value="NHZ80763.1"/>
    <property type="molecule type" value="Genomic_DNA"/>
</dbReference>
<dbReference type="InterPro" id="IPR051472">
    <property type="entry name" value="T3SS_Stator/FliH"/>
</dbReference>
<evidence type="ECO:0000256" key="3">
    <source>
        <dbReference type="ARBA" id="ARBA00016507"/>
    </source>
</evidence>
<keyword evidence="10" id="KW-1185">Reference proteome</keyword>
<evidence type="ECO:0000259" key="8">
    <source>
        <dbReference type="Pfam" id="PF02108"/>
    </source>
</evidence>
<evidence type="ECO:0000256" key="2">
    <source>
        <dbReference type="ARBA" id="ARBA00006602"/>
    </source>
</evidence>
<evidence type="ECO:0000256" key="1">
    <source>
        <dbReference type="ARBA" id="ARBA00003041"/>
    </source>
</evidence>
<reference evidence="9 10" key="1">
    <citation type="submission" date="2019-10" db="EMBL/GenBank/DDBJ databases">
        <title>Taxonomy of Antarctic Massilia spp.: description of Massilia rubra sp. nov., Massilia aquatica sp. nov., Massilia mucilaginosa sp. nov., Massilia frigida sp. nov. isolated from streams, lakes and regoliths.</title>
        <authorList>
            <person name="Holochova P."/>
            <person name="Sedlacek I."/>
            <person name="Kralova S."/>
            <person name="Maslanova I."/>
            <person name="Busse H.-J."/>
            <person name="Stankova E."/>
            <person name="Vrbovska V."/>
            <person name="Kovarovic V."/>
            <person name="Bartak M."/>
            <person name="Svec P."/>
            <person name="Pantucek R."/>
        </authorList>
    </citation>
    <scope>NUCLEOTIDE SEQUENCE [LARGE SCALE GENOMIC DNA]</scope>
    <source>
        <strain evidence="9 10">CCM 8695</strain>
    </source>
</reference>
<comment type="caution">
    <text evidence="9">The sequence shown here is derived from an EMBL/GenBank/DDBJ whole genome shotgun (WGS) entry which is preliminary data.</text>
</comment>
<keyword evidence="5" id="KW-1005">Bacterial flagellum biogenesis</keyword>
<comment type="function">
    <text evidence="1">Needed for flagellar regrowth and assembly.</text>
</comment>
<dbReference type="InterPro" id="IPR018035">
    <property type="entry name" value="Flagellar_FliH/T3SS_HrpE"/>
</dbReference>
<dbReference type="PANTHER" id="PTHR34982:SF1">
    <property type="entry name" value="FLAGELLAR ASSEMBLY PROTEIN FLIH"/>
    <property type="match status" value="1"/>
</dbReference>
<name>A0ABX0N628_9BURK</name>
<comment type="similarity">
    <text evidence="2">Belongs to the FliH family.</text>
</comment>
<protein>
    <recommendedName>
        <fullName evidence="3">Flagellar assembly protein FliH</fullName>
    </recommendedName>
</protein>
<evidence type="ECO:0000256" key="4">
    <source>
        <dbReference type="ARBA" id="ARBA00022448"/>
    </source>
</evidence>
<evidence type="ECO:0000313" key="9">
    <source>
        <dbReference type="EMBL" id="NHZ80763.1"/>
    </source>
</evidence>
<organism evidence="9 10">
    <name type="scientific">Massilia frigida</name>
    <dbReference type="NCBI Taxonomy" id="2609281"/>
    <lineage>
        <taxon>Bacteria</taxon>
        <taxon>Pseudomonadati</taxon>
        <taxon>Pseudomonadota</taxon>
        <taxon>Betaproteobacteria</taxon>
        <taxon>Burkholderiales</taxon>
        <taxon>Oxalobacteraceae</taxon>
        <taxon>Telluria group</taxon>
        <taxon>Massilia</taxon>
    </lineage>
</organism>
<evidence type="ECO:0000256" key="7">
    <source>
        <dbReference type="ARBA" id="ARBA00023225"/>
    </source>
</evidence>
<evidence type="ECO:0000256" key="5">
    <source>
        <dbReference type="ARBA" id="ARBA00022795"/>
    </source>
</evidence>
<keyword evidence="6" id="KW-0653">Protein transport</keyword>